<dbReference type="Gene3D" id="1.20.5.170">
    <property type="match status" value="1"/>
</dbReference>
<dbReference type="GO" id="GO:0005524">
    <property type="term" value="F:ATP binding"/>
    <property type="evidence" value="ECO:0007669"/>
    <property type="project" value="UniProtKB-KW"/>
</dbReference>
<dbReference type="InterPro" id="IPR001650">
    <property type="entry name" value="Helicase_C-like"/>
</dbReference>
<feature type="compositionally biased region" description="Basic and acidic residues" evidence="12">
    <location>
        <begin position="1157"/>
        <end position="1166"/>
    </location>
</feature>
<dbReference type="SMART" id="SM00573">
    <property type="entry name" value="HSA"/>
    <property type="match status" value="1"/>
</dbReference>
<dbReference type="Pfam" id="PF14619">
    <property type="entry name" value="SnAC"/>
    <property type="match status" value="1"/>
</dbReference>
<feature type="domain" description="QLQ" evidence="17">
    <location>
        <begin position="153"/>
        <end position="188"/>
    </location>
</feature>
<dbReference type="Gene3D" id="1.20.920.10">
    <property type="entry name" value="Bromodomain-like"/>
    <property type="match status" value="1"/>
</dbReference>
<evidence type="ECO:0000259" key="16">
    <source>
        <dbReference type="PROSITE" id="PS51204"/>
    </source>
</evidence>
<dbReference type="PROSITE" id="PS51194">
    <property type="entry name" value="HELICASE_CTER"/>
    <property type="match status" value="1"/>
</dbReference>
<evidence type="ECO:0000259" key="14">
    <source>
        <dbReference type="PROSITE" id="PS51192"/>
    </source>
</evidence>
<feature type="domain" description="Helicase ATP-binding" evidence="14">
    <location>
        <begin position="558"/>
        <end position="724"/>
    </location>
</feature>
<reference evidence="18 19" key="3">
    <citation type="journal article" date="2015" name="Genome Announc.">
        <title>Draft Genome Sequence of the Archiascomycetous Yeast Saitoella complicata.</title>
        <authorList>
            <person name="Yamauchi K."/>
            <person name="Kondo S."/>
            <person name="Hamamoto M."/>
            <person name="Takahashi Y."/>
            <person name="Ogura Y."/>
            <person name="Hayashi T."/>
            <person name="Nishida H."/>
        </authorList>
    </citation>
    <scope>NUCLEOTIDE SEQUENCE [LARGE SCALE GENOMIC DNA]</scope>
    <source>
        <strain evidence="18 19">NRRL Y-17804</strain>
    </source>
</reference>
<dbReference type="InterPro" id="IPR036427">
    <property type="entry name" value="Bromodomain-like_sf"/>
</dbReference>
<dbReference type="Gene3D" id="3.40.50.300">
    <property type="entry name" value="P-loop containing nucleotide triphosphate hydrolases"/>
    <property type="match status" value="1"/>
</dbReference>
<dbReference type="Pfam" id="PF07529">
    <property type="entry name" value="HSA"/>
    <property type="match status" value="1"/>
</dbReference>
<dbReference type="Pfam" id="PF00176">
    <property type="entry name" value="SNF2-rel_dom"/>
    <property type="match status" value="1"/>
</dbReference>
<dbReference type="SMART" id="SM00490">
    <property type="entry name" value="HELICc"/>
    <property type="match status" value="1"/>
</dbReference>
<dbReference type="PROSITE" id="PS51192">
    <property type="entry name" value="HELICASE_ATP_BIND_1"/>
    <property type="match status" value="1"/>
</dbReference>
<keyword evidence="19" id="KW-1185">Reference proteome</keyword>
<feature type="domain" description="Helicase C-terminal" evidence="15">
    <location>
        <begin position="869"/>
        <end position="1030"/>
    </location>
</feature>
<dbReference type="SMART" id="SM00487">
    <property type="entry name" value="DEXDc"/>
    <property type="match status" value="1"/>
</dbReference>
<dbReference type="InterPro" id="IPR014001">
    <property type="entry name" value="Helicase_ATP-bd"/>
</dbReference>
<dbReference type="SUPFAM" id="SSF52540">
    <property type="entry name" value="P-loop containing nucleoside triphosphate hydrolases"/>
    <property type="match status" value="2"/>
</dbReference>
<evidence type="ECO:0000256" key="5">
    <source>
        <dbReference type="ARBA" id="ARBA00022806"/>
    </source>
</evidence>
<keyword evidence="5" id="KW-0347">Helicase</keyword>
<feature type="compositionally biased region" description="Low complexity" evidence="12">
    <location>
        <begin position="86"/>
        <end position="141"/>
    </location>
</feature>
<keyword evidence="10" id="KW-0539">Nucleus</keyword>
<dbReference type="GO" id="GO:0016787">
    <property type="term" value="F:hydrolase activity"/>
    <property type="evidence" value="ECO:0007669"/>
    <property type="project" value="UniProtKB-KW"/>
</dbReference>
<feature type="compositionally biased region" description="Basic residues" evidence="12">
    <location>
        <begin position="1187"/>
        <end position="1199"/>
    </location>
</feature>
<reference evidence="18 19" key="2">
    <citation type="journal article" date="2014" name="J. Gen. Appl. Microbiol.">
        <title>The early diverging ascomycetous budding yeast Saitoella complicata has three histone deacetylases belonging to the Clr6, Hos2, and Rpd3 lineages.</title>
        <authorList>
            <person name="Nishida H."/>
            <person name="Matsumoto T."/>
            <person name="Kondo S."/>
            <person name="Hamamoto M."/>
            <person name="Yoshikawa H."/>
        </authorList>
    </citation>
    <scope>NUCLEOTIDE SEQUENCE [LARGE SCALE GENOMIC DNA]</scope>
    <source>
        <strain evidence="18 19">NRRL Y-17804</strain>
    </source>
</reference>
<dbReference type="InterPro" id="IPR000330">
    <property type="entry name" value="SNF2_N"/>
</dbReference>
<dbReference type="OMA" id="VNYISHT"/>
<dbReference type="PROSITE" id="PS51204">
    <property type="entry name" value="HSA"/>
    <property type="match status" value="1"/>
</dbReference>
<proteinExistence type="inferred from homology"/>
<keyword evidence="6" id="KW-0067">ATP-binding</keyword>
<sequence>MSLPYAGDAQVPVQQQPQPPARPQQPMNSDNFLPANLKKEQVNAWHQRYLQLKSQGATEATSQELAQLSRALRMVQQQTHFRQQQAQLHAQQQAQQQAQHQAQQQAQQQQPTQQQRAQQGQGEQQVPASSVSQDMSSVPSQTGSDILDTLGSPLPKDQKLTLRNQIAAFKYVTRNMPIPSQVQQALFATQEPDSVQQSPVAEAMAAAKETLAAADKEEPVPEINITSPWTYFTKPITFNAHAQRESRVLVPAIMPVGMDLVAWTAEREQEIQNRIALRIAELEQLPSNITGFEGVRDPEADAMMPGPPKDPSALKTKALIELMKLRLLPKQRALRQSMVRSMVDLNTLTTSADRASFRRMKKMTLDDSRLTERIESEQRLDREKREKQKQLDYLQGIVAHGQEIMQAQRSKVSRQQKLGKAVLALHSNIEKEEQRRLERVAKERLQALRADDEEAYLKLIDQAKDTRITHLLRQTNTYLDSLSAKVKAQQMEAARMDPGLMAEDFEDDEEEDEEAAASKKQDYYGVAHRVREEVTKQPNILVGGHLKDYQIKGLQWMVSLYNNHLNGILADEMGLGKTVQTIALITYLIEVKKQNGPYLVLVPLSTLTNWTNEFERWAPSVTKVVYKGVPQARKAIYANHIRPGNFQVLLTTFEYVIKDRPQLSKIKWLHLIIDEGHRMKNTNSKLTLTLTTYYSMRYRLILTGTPLQNNLPELWALLNFVLPKIFNSVKSFDEWFNAPFANTGGQDTMQLSEEETLLIIRRLHKVLRPFLLRRLKKDVESELPDKVEKVVKCRMSGLQLKLYEQLKKGGIMYVNGEKGKGMKGLQNIMMQLRKVCNHPFVFDEVEEAISPVRDVTTDLLWRVSGKFELLDRILPKLKRTGHRVLMFFQMTTVMTIMEDFLNHRGMKYMRLDGSSKADDRQTMLTEFNAPNSDCFIFILSTRAGGLGLNLQTADTVVIFDSDWNPHQDLQAQDRAHRIGQKKEVRIFRLITQNSVEEAILARAQYKLELDGKVIQAGKFDNKSTAEEQEAYLRKIFEQDQNEVDEDADMFDDDVLNEIVARNDNELQIFKEMDEERKMREPYGEDKELGRLMAVEELPEEYQQDYVVMEADGKLATGRGARERQAVFYDDGLTEEQWLDAMDNENIDVDNVIRQKRERKAARDATKLQKPTETSPAPSLPESEAPKKSTKKGKKAGANKRSREDAEEEGSPERKRGRQGDMLSKEERASMRKTLQGAYDAVISLQDEGYDLAEVFLVKPNKKQYPDYYQIIKEPIALDMIQKRIKGTAYNSLDDFVTDVQLMFRNARTYNEDGSFVYTAANKLEDAFEEKLQELAPDYEYNRKKSIPTLVIPAVPVAPPPANDDYADSGDDMAA</sequence>
<feature type="domain" description="HSA" evidence="16">
    <location>
        <begin position="378"/>
        <end position="450"/>
    </location>
</feature>
<evidence type="ECO:0000259" key="15">
    <source>
        <dbReference type="PROSITE" id="PS51194"/>
    </source>
</evidence>
<comment type="subcellular location">
    <subcellularLocation>
        <location evidence="1">Nucleus</location>
    </subcellularLocation>
</comment>
<evidence type="ECO:0000313" key="19">
    <source>
        <dbReference type="Proteomes" id="UP000033140"/>
    </source>
</evidence>
<dbReference type="Pfam" id="PF08880">
    <property type="entry name" value="QLQ"/>
    <property type="match status" value="1"/>
</dbReference>
<dbReference type="GO" id="GO:0006355">
    <property type="term" value="P:regulation of DNA-templated transcription"/>
    <property type="evidence" value="ECO:0007669"/>
    <property type="project" value="InterPro"/>
</dbReference>
<dbReference type="GO" id="GO:0006366">
    <property type="term" value="P:transcription by RNA polymerase II"/>
    <property type="evidence" value="ECO:0007669"/>
    <property type="project" value="UniProtKB-ARBA"/>
</dbReference>
<protein>
    <submittedName>
        <fullName evidence="18">Uncharacterized protein</fullName>
    </submittedName>
</protein>
<evidence type="ECO:0000256" key="1">
    <source>
        <dbReference type="ARBA" id="ARBA00004123"/>
    </source>
</evidence>
<dbReference type="InterPro" id="IPR014012">
    <property type="entry name" value="HSA_dom"/>
</dbReference>
<dbReference type="InterPro" id="IPR049730">
    <property type="entry name" value="SNF2/RAD54-like_C"/>
</dbReference>
<dbReference type="InterPro" id="IPR001487">
    <property type="entry name" value="Bromodomain"/>
</dbReference>
<gene>
    <name evidence="18" type="ORF">G7K_0298-t1</name>
</gene>
<dbReference type="PROSITE" id="PS00633">
    <property type="entry name" value="BROMODOMAIN_1"/>
    <property type="match status" value="1"/>
</dbReference>
<keyword evidence="3" id="KW-0547">Nucleotide-binding</keyword>
<dbReference type="SMART" id="SM00297">
    <property type="entry name" value="BROMO"/>
    <property type="match status" value="1"/>
</dbReference>
<dbReference type="SMART" id="SM01314">
    <property type="entry name" value="SnAC"/>
    <property type="match status" value="1"/>
</dbReference>
<evidence type="ECO:0000256" key="9">
    <source>
        <dbReference type="ARBA" id="ARBA00023163"/>
    </source>
</evidence>
<dbReference type="Gene3D" id="3.40.50.10810">
    <property type="entry name" value="Tandem AAA-ATPase domain"/>
    <property type="match status" value="1"/>
</dbReference>
<dbReference type="InterPro" id="IPR018359">
    <property type="entry name" value="Bromodomain_CS"/>
</dbReference>
<dbReference type="SMART" id="SM00951">
    <property type="entry name" value="QLQ"/>
    <property type="match status" value="1"/>
</dbReference>
<evidence type="ECO:0000256" key="3">
    <source>
        <dbReference type="ARBA" id="ARBA00022741"/>
    </source>
</evidence>
<dbReference type="GO" id="GO:0005634">
    <property type="term" value="C:nucleus"/>
    <property type="evidence" value="ECO:0007669"/>
    <property type="project" value="UniProtKB-SubCell"/>
</dbReference>
<evidence type="ECO:0000256" key="11">
    <source>
        <dbReference type="PROSITE-ProRule" id="PRU00035"/>
    </source>
</evidence>
<dbReference type="FunFam" id="3.40.50.300:FF:000843">
    <property type="entry name" value="Chromatin structure-remodeling complex subunit snf21"/>
    <property type="match status" value="1"/>
</dbReference>
<dbReference type="PRINTS" id="PR00503">
    <property type="entry name" value="BROMODOMAIN"/>
</dbReference>
<dbReference type="Proteomes" id="UP000033140">
    <property type="component" value="Unassembled WGS sequence"/>
</dbReference>
<comment type="similarity">
    <text evidence="2">Belongs to the SNF2/RAD54 helicase family.</text>
</comment>
<evidence type="ECO:0000256" key="2">
    <source>
        <dbReference type="ARBA" id="ARBA00007025"/>
    </source>
</evidence>
<dbReference type="FunFam" id="3.40.50.10810:FF:000008">
    <property type="entry name" value="Chromatin structure-remodeling complex subunit snf21"/>
    <property type="match status" value="1"/>
</dbReference>
<dbReference type="InterPro" id="IPR029295">
    <property type="entry name" value="SnAC"/>
</dbReference>
<dbReference type="InterPro" id="IPR038718">
    <property type="entry name" value="SNF2-like_sf"/>
</dbReference>
<evidence type="ECO:0000256" key="12">
    <source>
        <dbReference type="SAM" id="MobiDB-lite"/>
    </source>
</evidence>
<reference evidence="18 19" key="1">
    <citation type="journal article" date="2011" name="J. Gen. Appl. Microbiol.">
        <title>Draft genome sequencing of the enigmatic yeast Saitoella complicata.</title>
        <authorList>
            <person name="Nishida H."/>
            <person name="Hamamoto M."/>
            <person name="Sugiyama J."/>
        </authorList>
    </citation>
    <scope>NUCLEOTIDE SEQUENCE [LARGE SCALE GENOMIC DNA]</scope>
    <source>
        <strain evidence="18 19">NRRL Y-17804</strain>
    </source>
</reference>
<dbReference type="SUPFAM" id="SSF47370">
    <property type="entry name" value="Bromodomain"/>
    <property type="match status" value="1"/>
</dbReference>
<accession>A0A0E9N9G8</accession>
<dbReference type="Pfam" id="PF00271">
    <property type="entry name" value="Helicase_C"/>
    <property type="match status" value="1"/>
</dbReference>
<feature type="region of interest" description="Disordered" evidence="12">
    <location>
        <begin position="86"/>
        <end position="156"/>
    </location>
</feature>
<evidence type="ECO:0000259" key="17">
    <source>
        <dbReference type="PROSITE" id="PS51666"/>
    </source>
</evidence>
<evidence type="ECO:0000256" key="7">
    <source>
        <dbReference type="ARBA" id="ARBA00023015"/>
    </source>
</evidence>
<keyword evidence="4" id="KW-0378">Hydrolase</keyword>
<feature type="domain" description="Bromo" evidence="13">
    <location>
        <begin position="1247"/>
        <end position="1317"/>
    </location>
</feature>
<feature type="compositionally biased region" description="Low complexity" evidence="12">
    <location>
        <begin position="1170"/>
        <end position="1182"/>
    </location>
</feature>
<keyword evidence="7" id="KW-0805">Transcription regulation</keyword>
<dbReference type="PROSITE" id="PS50014">
    <property type="entry name" value="BROMODOMAIN_2"/>
    <property type="match status" value="1"/>
</dbReference>
<feature type="region of interest" description="Disordered" evidence="12">
    <location>
        <begin position="1"/>
        <end position="39"/>
    </location>
</feature>
<dbReference type="CDD" id="cd18793">
    <property type="entry name" value="SF2_C_SNF"/>
    <property type="match status" value="1"/>
</dbReference>
<evidence type="ECO:0000313" key="18">
    <source>
        <dbReference type="EMBL" id="GAO46055.1"/>
    </source>
</evidence>
<dbReference type="PANTHER" id="PTHR10799">
    <property type="entry name" value="SNF2/RAD54 HELICASE FAMILY"/>
    <property type="match status" value="1"/>
</dbReference>
<dbReference type="InterPro" id="IPR014978">
    <property type="entry name" value="Gln-Leu-Gln_QLQ"/>
</dbReference>
<dbReference type="PROSITE" id="PS51666">
    <property type="entry name" value="QLQ"/>
    <property type="match status" value="1"/>
</dbReference>
<dbReference type="GO" id="GO:0040029">
    <property type="term" value="P:epigenetic regulation of gene expression"/>
    <property type="evidence" value="ECO:0007669"/>
    <property type="project" value="UniProtKB-ARBA"/>
</dbReference>
<dbReference type="InterPro" id="IPR027417">
    <property type="entry name" value="P-loop_NTPase"/>
</dbReference>
<keyword evidence="9" id="KW-0804">Transcription</keyword>
<feature type="region of interest" description="Disordered" evidence="12">
    <location>
        <begin position="1157"/>
        <end position="1227"/>
    </location>
</feature>
<evidence type="ECO:0000259" key="13">
    <source>
        <dbReference type="PROSITE" id="PS50014"/>
    </source>
</evidence>
<evidence type="ECO:0000256" key="4">
    <source>
        <dbReference type="ARBA" id="ARBA00022801"/>
    </source>
</evidence>
<dbReference type="CDD" id="cd17996">
    <property type="entry name" value="DEXHc_SMARCA2_SMARCA4"/>
    <property type="match status" value="1"/>
</dbReference>
<evidence type="ECO:0000256" key="8">
    <source>
        <dbReference type="ARBA" id="ARBA00023117"/>
    </source>
</evidence>
<dbReference type="STRING" id="698492.A0A0E9N9G8"/>
<comment type="caution">
    <text evidence="18">The sequence shown here is derived from an EMBL/GenBank/DDBJ whole genome shotgun (WGS) entry which is preliminary data.</text>
</comment>
<dbReference type="GO" id="GO:0004386">
    <property type="term" value="F:helicase activity"/>
    <property type="evidence" value="ECO:0007669"/>
    <property type="project" value="UniProtKB-KW"/>
</dbReference>
<dbReference type="EMBL" id="BACD03000002">
    <property type="protein sequence ID" value="GAO46055.1"/>
    <property type="molecule type" value="Genomic_DNA"/>
</dbReference>
<dbReference type="GO" id="GO:0042393">
    <property type="term" value="F:histone binding"/>
    <property type="evidence" value="ECO:0007669"/>
    <property type="project" value="InterPro"/>
</dbReference>
<evidence type="ECO:0000256" key="6">
    <source>
        <dbReference type="ARBA" id="ARBA00022840"/>
    </source>
</evidence>
<dbReference type="Pfam" id="PF00439">
    <property type="entry name" value="Bromodomain"/>
    <property type="match status" value="1"/>
</dbReference>
<keyword evidence="8 11" id="KW-0103">Bromodomain</keyword>
<evidence type="ECO:0000256" key="10">
    <source>
        <dbReference type="ARBA" id="ARBA00023242"/>
    </source>
</evidence>
<name>A0A0E9N9G8_SAICN</name>
<organism evidence="18 19">
    <name type="scientific">Saitoella complicata (strain BCRC 22490 / CBS 7301 / JCM 7358 / NBRC 10748 / NRRL Y-17804)</name>
    <dbReference type="NCBI Taxonomy" id="698492"/>
    <lineage>
        <taxon>Eukaryota</taxon>
        <taxon>Fungi</taxon>
        <taxon>Dikarya</taxon>
        <taxon>Ascomycota</taxon>
        <taxon>Taphrinomycotina</taxon>
        <taxon>Taphrinomycotina incertae sedis</taxon>
        <taxon>Saitoella</taxon>
    </lineage>
</organism>